<evidence type="ECO:0000313" key="3">
    <source>
        <dbReference type="EMBL" id="KAB8063797.1"/>
    </source>
</evidence>
<dbReference type="RefSeq" id="WP_152283390.1">
    <property type="nucleotide sequence ID" value="NZ_WFLI01000018.1"/>
</dbReference>
<gene>
    <name evidence="3" type="ORF">GCN75_16185</name>
</gene>
<evidence type="ECO:0000259" key="2">
    <source>
        <dbReference type="Pfam" id="PF16220"/>
    </source>
</evidence>
<keyword evidence="4" id="KW-1185">Reference proteome</keyword>
<dbReference type="InterPro" id="IPR006860">
    <property type="entry name" value="FecR"/>
</dbReference>
<organism evidence="3 4">
    <name type="scientific">Janthinobacterium violaceinigrum</name>
    <dbReference type="NCBI Taxonomy" id="2654252"/>
    <lineage>
        <taxon>Bacteria</taxon>
        <taxon>Pseudomonadati</taxon>
        <taxon>Pseudomonadota</taxon>
        <taxon>Betaproteobacteria</taxon>
        <taxon>Burkholderiales</taxon>
        <taxon>Oxalobacteraceae</taxon>
        <taxon>Janthinobacterium</taxon>
    </lineage>
</organism>
<dbReference type="Gene3D" id="2.60.120.1440">
    <property type="match status" value="1"/>
</dbReference>
<dbReference type="InterPro" id="IPR012373">
    <property type="entry name" value="Ferrdict_sens_TM"/>
</dbReference>
<dbReference type="Proteomes" id="UP000468717">
    <property type="component" value="Unassembled WGS sequence"/>
</dbReference>
<reference evidence="3 4" key="1">
    <citation type="submission" date="2019-10" db="EMBL/GenBank/DDBJ databases">
        <title>Three novel species isolated from a subtropical stream in China.</title>
        <authorList>
            <person name="Lu H."/>
        </authorList>
    </citation>
    <scope>NUCLEOTIDE SEQUENCE [LARGE SCALE GENOMIC DNA]</scope>
    <source>
        <strain evidence="3 4">FT13W</strain>
    </source>
</reference>
<dbReference type="PANTHER" id="PTHR30273">
    <property type="entry name" value="PERIPLASMIC SIGNAL SENSOR AND SIGMA FACTOR ACTIVATOR FECR-RELATED"/>
    <property type="match status" value="1"/>
</dbReference>
<name>A0A6I1I8R3_9BURK</name>
<dbReference type="AlphaFoldDB" id="A0A6I1I8R3"/>
<evidence type="ECO:0000313" key="4">
    <source>
        <dbReference type="Proteomes" id="UP000468717"/>
    </source>
</evidence>
<dbReference type="InterPro" id="IPR032623">
    <property type="entry name" value="FecR_N"/>
</dbReference>
<dbReference type="EMBL" id="WFLI01000018">
    <property type="protein sequence ID" value="KAB8063797.1"/>
    <property type="molecule type" value="Genomic_DNA"/>
</dbReference>
<dbReference type="PANTHER" id="PTHR30273:SF2">
    <property type="entry name" value="PROTEIN FECR"/>
    <property type="match status" value="1"/>
</dbReference>
<feature type="domain" description="FecR protein" evidence="1">
    <location>
        <begin position="114"/>
        <end position="207"/>
    </location>
</feature>
<accession>A0A6I1I8R3</accession>
<comment type="caution">
    <text evidence="3">The sequence shown here is derived from an EMBL/GenBank/DDBJ whole genome shotgun (WGS) entry which is preliminary data.</text>
</comment>
<protein>
    <submittedName>
        <fullName evidence="3">DUF4880 domain-containing protein</fullName>
    </submittedName>
</protein>
<dbReference type="Pfam" id="PF16220">
    <property type="entry name" value="DUF4880"/>
    <property type="match status" value="1"/>
</dbReference>
<sequence length="326" mass="35408">MDVVIAPAIVQQAAQWMARLWSDDASDEDRAACARWCAAHPHHAIAWQRLQAFEGKLHSVPRDAARHALREPPPAAYLNRRRALKLLAVLLPVGGMAYMLRGTDAWQVATAGHSTATGELREIMLPDGTRVMLASASAVDVRFDASERLLILRTGEILVTTAHDPDPAQRPFRVQSRHGTVQALGTRFTVRQDEHTSRVAVFEGAVEVRLAHAAGRPVRIATGYSAVFSADIVQSAAPVSASAAAWTKGVLVADNLRLDALLAELARYRPGLLRCDPAVASLKVNGVFSLRDTDRALHNLALALPIEVVARTRYWVTVQAMPQAAV</sequence>
<feature type="domain" description="FecR N-terminal" evidence="2">
    <location>
        <begin position="11"/>
        <end position="52"/>
    </location>
</feature>
<dbReference type="Pfam" id="PF04773">
    <property type="entry name" value="FecR"/>
    <property type="match status" value="1"/>
</dbReference>
<proteinExistence type="predicted"/>
<dbReference type="PIRSF" id="PIRSF018266">
    <property type="entry name" value="FecR"/>
    <property type="match status" value="1"/>
</dbReference>
<dbReference type="GO" id="GO:0016989">
    <property type="term" value="F:sigma factor antagonist activity"/>
    <property type="evidence" value="ECO:0007669"/>
    <property type="project" value="TreeGrafter"/>
</dbReference>
<evidence type="ECO:0000259" key="1">
    <source>
        <dbReference type="Pfam" id="PF04773"/>
    </source>
</evidence>